<accession>A0A926ECA7</accession>
<dbReference type="PROSITE" id="PS00552">
    <property type="entry name" value="HTH_MERR_1"/>
    <property type="match status" value="1"/>
</dbReference>
<dbReference type="SUPFAM" id="SSF46955">
    <property type="entry name" value="Putative DNA-binding domain"/>
    <property type="match status" value="1"/>
</dbReference>
<dbReference type="Gene3D" id="3.20.80.10">
    <property type="entry name" value="Regulatory factor, effector binding domain"/>
    <property type="match status" value="1"/>
</dbReference>
<dbReference type="EMBL" id="JACRTA010000003">
    <property type="protein sequence ID" value="MBC8569142.1"/>
    <property type="molecule type" value="Genomic_DNA"/>
</dbReference>
<evidence type="ECO:0000313" key="3">
    <source>
        <dbReference type="EMBL" id="MBC8569142.1"/>
    </source>
</evidence>
<sequence length="284" mass="32659">MGKFRKKPKGYFTTGEFAKLCGVKKQTLFHYDQIGILKPEIIGSNGYRYYSVLQFDTYNTIAMLKELDIPLSYIKEYLARRNPSSFLMLLKEHDTLIDEKISELLWLKTFIRGKIKITEEGIQARHSYIHIEYRPQEHYIITEYSGGPNNIDEYSAYANHLSHCHQNQIFSPYVTGGLIAVDGGYTSENYRYSHLYTKLTPEDIGYSSVNITTIPPRAYAVIYSTLGFNPVCSMLPRLIDFAVKNNYIPGKHFFEDILLDSASRSSLDEYIVKVALPISEKPQT</sequence>
<dbReference type="PANTHER" id="PTHR30204">
    <property type="entry name" value="REDOX-CYCLING DRUG-SENSING TRANSCRIPTIONAL ACTIVATOR SOXR"/>
    <property type="match status" value="1"/>
</dbReference>
<dbReference type="RefSeq" id="WP_177270133.1">
    <property type="nucleotide sequence ID" value="NZ_JACRTA010000003.1"/>
</dbReference>
<reference evidence="3" key="1">
    <citation type="submission" date="2020-08" db="EMBL/GenBank/DDBJ databases">
        <title>Genome public.</title>
        <authorList>
            <person name="Liu C."/>
            <person name="Sun Q."/>
        </authorList>
    </citation>
    <scope>NUCLEOTIDE SEQUENCE</scope>
    <source>
        <strain evidence="3">NSJ-24</strain>
    </source>
</reference>
<keyword evidence="4" id="KW-1185">Reference proteome</keyword>
<evidence type="ECO:0000313" key="4">
    <source>
        <dbReference type="Proteomes" id="UP000610862"/>
    </source>
</evidence>
<comment type="caution">
    <text evidence="3">The sequence shown here is derived from an EMBL/GenBank/DDBJ whole genome shotgun (WGS) entry which is preliminary data.</text>
</comment>
<dbReference type="Gene3D" id="1.10.1660.10">
    <property type="match status" value="1"/>
</dbReference>
<dbReference type="GO" id="GO:0003677">
    <property type="term" value="F:DNA binding"/>
    <property type="evidence" value="ECO:0007669"/>
    <property type="project" value="UniProtKB-KW"/>
</dbReference>
<evidence type="ECO:0000259" key="2">
    <source>
        <dbReference type="PROSITE" id="PS50937"/>
    </source>
</evidence>
<dbReference type="SMART" id="SM00422">
    <property type="entry name" value="HTH_MERR"/>
    <property type="match status" value="1"/>
</dbReference>
<protein>
    <submittedName>
        <fullName evidence="3">MerR family transcriptional regulator</fullName>
    </submittedName>
</protein>
<dbReference type="InterPro" id="IPR011256">
    <property type="entry name" value="Reg_factor_effector_dom_sf"/>
</dbReference>
<dbReference type="InterPro" id="IPR009061">
    <property type="entry name" value="DNA-bd_dom_put_sf"/>
</dbReference>
<name>A0A926ECA7_9FIRM</name>
<dbReference type="Pfam" id="PF00376">
    <property type="entry name" value="MerR"/>
    <property type="match status" value="1"/>
</dbReference>
<organism evidence="3 4">
    <name type="scientific">Lentihominibacter hominis</name>
    <dbReference type="NCBI Taxonomy" id="2763645"/>
    <lineage>
        <taxon>Bacteria</taxon>
        <taxon>Bacillati</taxon>
        <taxon>Bacillota</taxon>
        <taxon>Clostridia</taxon>
        <taxon>Peptostreptococcales</taxon>
        <taxon>Anaerovoracaceae</taxon>
        <taxon>Lentihominibacter</taxon>
    </lineage>
</organism>
<dbReference type="AlphaFoldDB" id="A0A926ECA7"/>
<dbReference type="Proteomes" id="UP000610862">
    <property type="component" value="Unassembled WGS sequence"/>
</dbReference>
<keyword evidence="1" id="KW-0238">DNA-binding</keyword>
<feature type="domain" description="HTH merR-type" evidence="2">
    <location>
        <begin position="11"/>
        <end position="80"/>
    </location>
</feature>
<dbReference type="GO" id="GO:0003700">
    <property type="term" value="F:DNA-binding transcription factor activity"/>
    <property type="evidence" value="ECO:0007669"/>
    <property type="project" value="InterPro"/>
</dbReference>
<dbReference type="InterPro" id="IPR047057">
    <property type="entry name" value="MerR_fam"/>
</dbReference>
<dbReference type="PROSITE" id="PS50937">
    <property type="entry name" value="HTH_MERR_2"/>
    <property type="match status" value="1"/>
</dbReference>
<dbReference type="CDD" id="cd04782">
    <property type="entry name" value="HTH_BltR"/>
    <property type="match status" value="1"/>
</dbReference>
<proteinExistence type="predicted"/>
<evidence type="ECO:0000256" key="1">
    <source>
        <dbReference type="ARBA" id="ARBA00023125"/>
    </source>
</evidence>
<dbReference type="SUPFAM" id="SSF55136">
    <property type="entry name" value="Probable bacterial effector-binding domain"/>
    <property type="match status" value="1"/>
</dbReference>
<gene>
    <name evidence="3" type="ORF">H8692_10270</name>
</gene>
<dbReference type="PANTHER" id="PTHR30204:SF85">
    <property type="entry name" value="MULTIDRUG-EFFLUX TRANSPORTER 2 REGULATOR"/>
    <property type="match status" value="1"/>
</dbReference>
<dbReference type="InterPro" id="IPR000551">
    <property type="entry name" value="MerR-type_HTH_dom"/>
</dbReference>